<dbReference type="GO" id="GO:0007165">
    <property type="term" value="P:signal transduction"/>
    <property type="evidence" value="ECO:0007669"/>
    <property type="project" value="InterPro"/>
</dbReference>
<dbReference type="InterPro" id="IPR035897">
    <property type="entry name" value="Toll_tir_struct_dom_sf"/>
</dbReference>
<name>A0A4V3A5I3_9MYCO</name>
<dbReference type="InterPro" id="IPR000157">
    <property type="entry name" value="TIR_dom"/>
</dbReference>
<dbReference type="EMBL" id="RXLR01000024">
    <property type="protein sequence ID" value="TDH17959.1"/>
    <property type="molecule type" value="Genomic_DNA"/>
</dbReference>
<dbReference type="Pfam" id="PF13676">
    <property type="entry name" value="TIR_2"/>
    <property type="match status" value="1"/>
</dbReference>
<keyword evidence="2" id="KW-0675">Receptor</keyword>
<feature type="domain" description="TIR" evidence="1">
    <location>
        <begin position="11"/>
        <end position="139"/>
    </location>
</feature>
<evidence type="ECO:0000259" key="1">
    <source>
        <dbReference type="Pfam" id="PF13676"/>
    </source>
</evidence>
<accession>A0A4V3A5I3</accession>
<reference evidence="2 3" key="1">
    <citation type="journal article" date="2019" name="Sci. Rep.">
        <title>Extended insight into the Mycobacterium chelonae-abscessus complex through whole genome sequencing of Mycobacterium salmoniphilum outbreak and Mycobacterium salmoniphilum-like strains.</title>
        <authorList>
            <person name="Behra P.R.K."/>
            <person name="Das S."/>
            <person name="Pettersson B.M.F."/>
            <person name="Shirreff L."/>
            <person name="DuCote T."/>
            <person name="Jacobsson K.G."/>
            <person name="Ennis D.G."/>
            <person name="Kirsebom L.A."/>
        </authorList>
    </citation>
    <scope>NUCLEOTIDE SEQUENCE [LARGE SCALE GENOMIC DNA]</scope>
    <source>
        <strain evidence="2 3">DSM 45524</strain>
    </source>
</reference>
<comment type="caution">
    <text evidence="2">The sequence shown here is derived from an EMBL/GenBank/DDBJ whole genome shotgun (WGS) entry which is preliminary data.</text>
</comment>
<protein>
    <submittedName>
        <fullName evidence="2">Toll/interleukin-1 receptor domain-containing protein</fullName>
    </submittedName>
</protein>
<evidence type="ECO:0000313" key="2">
    <source>
        <dbReference type="EMBL" id="TDH17959.1"/>
    </source>
</evidence>
<gene>
    <name evidence="2" type="ORF">EJ571_24840</name>
</gene>
<proteinExistence type="predicted"/>
<dbReference type="Gene3D" id="3.40.50.10140">
    <property type="entry name" value="Toll/interleukin-1 receptor homology (TIR) domain"/>
    <property type="match status" value="1"/>
</dbReference>
<dbReference type="AlphaFoldDB" id="A0A4V3A5I3"/>
<evidence type="ECO:0000313" key="3">
    <source>
        <dbReference type="Proteomes" id="UP000295627"/>
    </source>
</evidence>
<dbReference type="Proteomes" id="UP000295627">
    <property type="component" value="Unassembled WGS sequence"/>
</dbReference>
<organism evidence="2 3">
    <name type="scientific">Mycobacteroides franklinii</name>
    <dbReference type="NCBI Taxonomy" id="948102"/>
    <lineage>
        <taxon>Bacteria</taxon>
        <taxon>Bacillati</taxon>
        <taxon>Actinomycetota</taxon>
        <taxon>Actinomycetes</taxon>
        <taxon>Mycobacteriales</taxon>
        <taxon>Mycobacteriaceae</taxon>
        <taxon>Mycobacteroides</taxon>
    </lineage>
</organism>
<dbReference type="RefSeq" id="WP_078335892.1">
    <property type="nucleotide sequence ID" value="NZ_MAFQ01000014.1"/>
</dbReference>
<sequence>MAGNSTDGHAFISYVHQDTAHIDRLCALLNVAGIPNWRDKDALGPGDEWRTKIRDAIRSDSLAFLACFSSSSTSKDKSYQNEELALAVEEFRLRPPGRTWLIPVRLDACDIPDWDLGAGRRLGDINYIDLFGDQHAENAVKLIETIKKIMGLGAVDADTVRTSVGEASESKRPALLRALTKEMIRDPGREIELDELITQEIASMLACMRDTERFPMSFASGDLDQHLLRIAQMSHDYWQLVAPFCASLQVAARWGTPETLGPWAKGIKAVNTEALKSVGGLDALTDLRHLPALLTVSVAALTCTGQNRWENFRALLVDNTVSHPRFQGKRVAMIEAVNPYEPFSPSAMPAIQALARSANDGTDLATALADLKKLNPLHTPVAEWLFDILKPLFVEQFPDETDYATEFDRAEIAVGTVNQDLAAVRIGDSGHQPIYLMNKWFGRSTWRYASRRSDPLQDFIDEQEQHASQWSPLLAGLFGGSADRARAATQQYAKEFKEIARGRW</sequence>
<dbReference type="SUPFAM" id="SSF52200">
    <property type="entry name" value="Toll/Interleukin receptor TIR domain"/>
    <property type="match status" value="1"/>
</dbReference>